<keyword evidence="8 11" id="KW-0238">DNA-binding</keyword>
<dbReference type="GO" id="GO:0000724">
    <property type="term" value="P:double-strand break repair via homologous recombination"/>
    <property type="evidence" value="ECO:0007669"/>
    <property type="project" value="UniProtKB-UniRule"/>
</dbReference>
<dbReference type="RefSeq" id="WP_193065642.1">
    <property type="nucleotide sequence ID" value="NZ_CAUEKE010000009.1"/>
</dbReference>
<keyword evidence="2 11" id="KW-0547">Nucleotide-binding</keyword>
<keyword evidence="7 11" id="KW-0067">ATP-binding</keyword>
<dbReference type="Pfam" id="PF21185">
    <property type="entry name" value="RecD_N"/>
    <property type="match status" value="1"/>
</dbReference>
<dbReference type="InterPro" id="IPR027785">
    <property type="entry name" value="UvrD-like_helicase_C"/>
</dbReference>
<comment type="function">
    <text evidence="11">A helicase/nuclease that prepares dsDNA breaks (DSB) for recombinational DNA repair. Binds to DSBs and unwinds DNA via a highly rapid and processive ATP-dependent bidirectional helicase activity. Unwinds dsDNA until it encounters a Chi (crossover hotspot instigator) sequence from the 3' direction. Cuts ssDNA a few nucleotides 3' to the Chi site. The properties and activities of the enzyme are changed at Chi. The Chi-altered holoenzyme produces a long 3'-ssDNA overhang and facilitates RecA-binding to the ssDNA for homologous DNA recombination and repair. Holoenzyme degrades any linearized DNA that is unable to undergo homologous recombination. In the holoenzyme this subunit has ssDNA-dependent ATPase and 5'-3' helicase activity. When added to pre-assembled RecBC greatly stimulates nuclease activity and augments holoenzyme processivity. Negatively regulates the RecA-loading ability of RecBCD.</text>
</comment>
<evidence type="ECO:0000256" key="11">
    <source>
        <dbReference type="HAMAP-Rule" id="MF_01487"/>
    </source>
</evidence>
<accession>A0A377PR61</accession>
<dbReference type="GO" id="GO:0003677">
    <property type="term" value="F:DNA binding"/>
    <property type="evidence" value="ECO:0007669"/>
    <property type="project" value="UniProtKB-UniRule"/>
</dbReference>
<evidence type="ECO:0000256" key="10">
    <source>
        <dbReference type="ARBA" id="ARBA00023235"/>
    </source>
</evidence>
<dbReference type="GO" id="GO:0017116">
    <property type="term" value="F:single-stranded DNA helicase activity"/>
    <property type="evidence" value="ECO:0007669"/>
    <property type="project" value="TreeGrafter"/>
</dbReference>
<dbReference type="CDD" id="cd17933">
    <property type="entry name" value="DEXSc_RecD-like"/>
    <property type="match status" value="1"/>
</dbReference>
<dbReference type="InterPro" id="IPR006344">
    <property type="entry name" value="RecD"/>
</dbReference>
<dbReference type="SMART" id="SM00382">
    <property type="entry name" value="AAA"/>
    <property type="match status" value="1"/>
</dbReference>
<evidence type="ECO:0000256" key="4">
    <source>
        <dbReference type="ARBA" id="ARBA00022801"/>
    </source>
</evidence>
<feature type="domain" description="AAA+ ATPase" evidence="12">
    <location>
        <begin position="171"/>
        <end position="366"/>
    </location>
</feature>
<dbReference type="GO" id="GO:0005524">
    <property type="term" value="F:ATP binding"/>
    <property type="evidence" value="ECO:0007669"/>
    <property type="project" value="UniProtKB-UniRule"/>
</dbReference>
<keyword evidence="10 11" id="KW-0413">Isomerase</keyword>
<protein>
    <recommendedName>
        <fullName evidence="11">RecBCD enzyme subunit RecD</fullName>
        <ecNumber evidence="11">5.6.2.3</ecNumber>
    </recommendedName>
    <alternativeName>
        <fullName evidence="11">DNA 5'-3' helicase subunit RecD</fullName>
    </alternativeName>
    <alternativeName>
        <fullName evidence="11">Exonuclease V subunit RecD</fullName>
        <shortName evidence="11">ExoV subunit RecD</shortName>
    </alternativeName>
    <alternativeName>
        <fullName evidence="11">Helicase/nuclease RecBCD subunit RecD</fullName>
    </alternativeName>
</protein>
<dbReference type="Proteomes" id="UP000254821">
    <property type="component" value="Unassembled WGS sequence"/>
</dbReference>
<dbReference type="Pfam" id="PF13538">
    <property type="entry name" value="UvrD_C_2"/>
    <property type="match status" value="1"/>
</dbReference>
<evidence type="ECO:0000259" key="12">
    <source>
        <dbReference type="SMART" id="SM00382"/>
    </source>
</evidence>
<keyword evidence="3 11" id="KW-0227">DNA damage</keyword>
<dbReference type="GO" id="GO:0008854">
    <property type="term" value="F:exodeoxyribonuclease V activity"/>
    <property type="evidence" value="ECO:0007669"/>
    <property type="project" value="InterPro"/>
</dbReference>
<evidence type="ECO:0000256" key="8">
    <source>
        <dbReference type="ARBA" id="ARBA00023125"/>
    </source>
</evidence>
<organism evidence="13 14">
    <name type="scientific">Hafnia alvei</name>
    <dbReference type="NCBI Taxonomy" id="569"/>
    <lineage>
        <taxon>Bacteria</taxon>
        <taxon>Pseudomonadati</taxon>
        <taxon>Pseudomonadota</taxon>
        <taxon>Gammaproteobacteria</taxon>
        <taxon>Enterobacterales</taxon>
        <taxon>Hafniaceae</taxon>
        <taxon>Hafnia</taxon>
    </lineage>
</organism>
<dbReference type="AlphaFoldDB" id="A0A377PR61"/>
<dbReference type="InterPro" id="IPR050534">
    <property type="entry name" value="Coronavir_polyprotein_1ab"/>
</dbReference>
<dbReference type="InterPro" id="IPR027417">
    <property type="entry name" value="P-loop_NTPase"/>
</dbReference>
<keyword evidence="4 11" id="KW-0378">Hydrolase</keyword>
<name>A0A377PR61_HAFAL</name>
<dbReference type="InterPro" id="IPR003593">
    <property type="entry name" value="AAA+_ATPase"/>
</dbReference>
<keyword evidence="9 11" id="KW-0234">DNA repair</keyword>
<dbReference type="PANTHER" id="PTHR43788:SF6">
    <property type="entry name" value="DNA HELICASE B"/>
    <property type="match status" value="1"/>
</dbReference>
<dbReference type="SUPFAM" id="SSF52540">
    <property type="entry name" value="P-loop containing nucleoside triphosphate hydrolases"/>
    <property type="match status" value="2"/>
</dbReference>
<dbReference type="CDD" id="cd18809">
    <property type="entry name" value="SF1_C_RecD"/>
    <property type="match status" value="1"/>
</dbReference>
<dbReference type="InterPro" id="IPR041851">
    <property type="entry name" value="RecD_N_sf"/>
</dbReference>
<gene>
    <name evidence="11 13" type="primary">recD</name>
    <name evidence="13" type="ORF">NCTC8105_03999</name>
</gene>
<dbReference type="InterPro" id="IPR049550">
    <property type="entry name" value="RecD_N"/>
</dbReference>
<dbReference type="FunFam" id="3.40.50.300:FF:000965">
    <property type="entry name" value="RecBCD enzyme subunit RecD"/>
    <property type="match status" value="1"/>
</dbReference>
<evidence type="ECO:0000313" key="14">
    <source>
        <dbReference type="Proteomes" id="UP000254821"/>
    </source>
</evidence>
<evidence type="ECO:0000256" key="3">
    <source>
        <dbReference type="ARBA" id="ARBA00022763"/>
    </source>
</evidence>
<dbReference type="Gene3D" id="1.10.10.1020">
    <property type="entry name" value="RecBCD complex, subunit RecD, N-terminal domain"/>
    <property type="match status" value="1"/>
</dbReference>
<keyword evidence="6 11" id="KW-0269">Exonuclease</keyword>
<proteinExistence type="inferred from homology"/>
<comment type="subunit">
    <text evidence="11">Heterotrimer of RecB, RecC and RecD. All subunits contribute to DNA-binding.</text>
</comment>
<comment type="miscellaneous">
    <text evidence="11">In the RecBCD complex, RecB has a slow 3'-5' helicase, an exonuclease activity and loads RecA onto ssDNA, RecD has a fast 5'-3' helicase activity, while RecC stimulates the ATPase and processivity of the RecB helicase and contributes to recognition of the Chi site.</text>
</comment>
<evidence type="ECO:0000256" key="7">
    <source>
        <dbReference type="ARBA" id="ARBA00022840"/>
    </source>
</evidence>
<keyword evidence="5 11" id="KW-0347">Helicase</keyword>
<dbReference type="Gene3D" id="3.40.50.300">
    <property type="entry name" value="P-loop containing nucleotide triphosphate hydrolases"/>
    <property type="match status" value="3"/>
</dbReference>
<evidence type="ECO:0000256" key="6">
    <source>
        <dbReference type="ARBA" id="ARBA00022839"/>
    </source>
</evidence>
<evidence type="ECO:0000256" key="1">
    <source>
        <dbReference type="ARBA" id="ARBA00022722"/>
    </source>
</evidence>
<feature type="binding site" evidence="11">
    <location>
        <begin position="179"/>
        <end position="186"/>
    </location>
    <ligand>
        <name>ATP</name>
        <dbReference type="ChEBI" id="CHEBI:30616"/>
    </ligand>
</feature>
<comment type="catalytic activity">
    <reaction evidence="11">
        <text>ATP + H2O = ADP + phosphate + H(+)</text>
        <dbReference type="Rhea" id="RHEA:13065"/>
        <dbReference type="ChEBI" id="CHEBI:15377"/>
        <dbReference type="ChEBI" id="CHEBI:15378"/>
        <dbReference type="ChEBI" id="CHEBI:30616"/>
        <dbReference type="ChEBI" id="CHEBI:43474"/>
        <dbReference type="ChEBI" id="CHEBI:456216"/>
        <dbReference type="EC" id="5.6.2.3"/>
    </reaction>
</comment>
<evidence type="ECO:0000256" key="2">
    <source>
        <dbReference type="ARBA" id="ARBA00022741"/>
    </source>
</evidence>
<dbReference type="PANTHER" id="PTHR43788">
    <property type="entry name" value="DNA2/NAM7 HELICASE FAMILY MEMBER"/>
    <property type="match status" value="1"/>
</dbReference>
<dbReference type="NCBIfam" id="NF008127">
    <property type="entry name" value="PRK10875.1"/>
    <property type="match status" value="1"/>
</dbReference>
<dbReference type="GO" id="GO:0009338">
    <property type="term" value="C:exodeoxyribonuclease V complex"/>
    <property type="evidence" value="ECO:0007669"/>
    <property type="project" value="InterPro"/>
</dbReference>
<evidence type="ECO:0000256" key="9">
    <source>
        <dbReference type="ARBA" id="ARBA00023204"/>
    </source>
</evidence>
<dbReference type="GO" id="GO:0016887">
    <property type="term" value="F:ATP hydrolysis activity"/>
    <property type="evidence" value="ECO:0007669"/>
    <property type="project" value="RHEA"/>
</dbReference>
<dbReference type="NCBIfam" id="TIGR01447">
    <property type="entry name" value="recD"/>
    <property type="match status" value="1"/>
</dbReference>
<dbReference type="FunFam" id="3.40.50.300:FF:000912">
    <property type="entry name" value="RecBCD enzyme subunit RecD"/>
    <property type="match status" value="1"/>
</dbReference>
<sequence>MLIFDLLLNMGAQKYLRSLDVQFARLMANQGQPHLALAAALVSLETASGHVCLPLSQLSSTSLAKQFPDFTHELSQLFGDMDEAAWQACLLAEAEVSDGSYPAPLVLQNQRLYLQRLWQDEGVVATFFAGNEATPDESVPALSAILSQLFPTSSEDAEVNWQQVAAAVAATRQVSVISGGPGTGKTTTVARLLTALVRLHPQRKLRIQLAAPTGKAAARLTESLGKAVEALGLTPAEREVIPQEAYTLHRLLGAQPNSIRLRYHRENPLHVDVLVVDEASMVDLPMMSKLIAALPQRARLILLGDRDQLASVEAGAVLGDLCRFSEFGYRPERAKQLSVLCQTAIPAGAEQPDVAVRDSICLLRKSYRFDANSGIGQLASAVNRGDVAAARRCFDGKFSDISWSPMTQDEDYSTLIQTCVEGYRSTLQRVREQADAAEVLESFSRFRLLCALREGPFGQSGLNDRIELALAKARLIHKPTQAHQRWYSGRPVMVTRNDSSLGLFNGDIGIALADAENNIRVYFQLPDGSIKSVQPSRLPQTETAYAMTVHKSQGSEFEHTLLVLPADFSPIVTRELLYTAITRAKNQLTLFSREQILKTAIRTPTLRRSGLMERMMLPV</sequence>
<comment type="similarity">
    <text evidence="11">Belongs to the RecD family.</text>
</comment>
<dbReference type="EMBL" id="UGHP01000001">
    <property type="protein sequence ID" value="STQ81803.1"/>
    <property type="molecule type" value="Genomic_DNA"/>
</dbReference>
<keyword evidence="1 11" id="KW-0540">Nuclease</keyword>
<dbReference type="GO" id="GO:0043139">
    <property type="term" value="F:5'-3' DNA helicase activity"/>
    <property type="evidence" value="ECO:0007669"/>
    <property type="project" value="UniProtKB-UniRule"/>
</dbReference>
<dbReference type="HAMAP" id="MF_01487">
    <property type="entry name" value="RecD"/>
    <property type="match status" value="1"/>
</dbReference>
<evidence type="ECO:0000313" key="13">
    <source>
        <dbReference type="EMBL" id="STQ81803.1"/>
    </source>
</evidence>
<reference evidence="13 14" key="1">
    <citation type="submission" date="2018-06" db="EMBL/GenBank/DDBJ databases">
        <authorList>
            <consortium name="Pathogen Informatics"/>
            <person name="Doyle S."/>
        </authorList>
    </citation>
    <scope>NUCLEOTIDE SEQUENCE [LARGE SCALE GENOMIC DNA]</scope>
    <source>
        <strain evidence="13 14">NCTC8105</strain>
    </source>
</reference>
<evidence type="ECO:0000256" key="5">
    <source>
        <dbReference type="ARBA" id="ARBA00022806"/>
    </source>
</evidence>
<dbReference type="Pfam" id="PF13245">
    <property type="entry name" value="AAA_19"/>
    <property type="match status" value="1"/>
</dbReference>
<dbReference type="EC" id="5.6.2.3" evidence="11"/>